<dbReference type="Gene3D" id="2.40.170.20">
    <property type="entry name" value="TonB-dependent receptor, beta-barrel domain"/>
    <property type="match status" value="1"/>
</dbReference>
<dbReference type="Pfam" id="PF14905">
    <property type="entry name" value="OMP_b-brl_3"/>
    <property type="match status" value="1"/>
</dbReference>
<gene>
    <name evidence="6" type="ORF">ACFS29_15765</name>
</gene>
<dbReference type="PANTHER" id="PTHR40980">
    <property type="entry name" value="PLUG DOMAIN-CONTAINING PROTEIN"/>
    <property type="match status" value="1"/>
</dbReference>
<dbReference type="SUPFAM" id="SSF49464">
    <property type="entry name" value="Carboxypeptidase regulatory domain-like"/>
    <property type="match status" value="1"/>
</dbReference>
<keyword evidence="6" id="KW-0675">Receptor</keyword>
<dbReference type="SUPFAM" id="SSF56935">
    <property type="entry name" value="Porins"/>
    <property type="match status" value="1"/>
</dbReference>
<organism evidence="6 7">
    <name type="scientific">Psychroserpens luteus</name>
    <dbReference type="NCBI Taxonomy" id="1434066"/>
    <lineage>
        <taxon>Bacteria</taxon>
        <taxon>Pseudomonadati</taxon>
        <taxon>Bacteroidota</taxon>
        <taxon>Flavobacteriia</taxon>
        <taxon>Flavobacteriales</taxon>
        <taxon>Flavobacteriaceae</taxon>
        <taxon>Psychroserpens</taxon>
    </lineage>
</organism>
<keyword evidence="7" id="KW-1185">Reference proteome</keyword>
<dbReference type="EMBL" id="JBHUOS010000010">
    <property type="protein sequence ID" value="MFD2917111.1"/>
    <property type="molecule type" value="Genomic_DNA"/>
</dbReference>
<evidence type="ECO:0000259" key="5">
    <source>
        <dbReference type="Pfam" id="PF14905"/>
    </source>
</evidence>
<sequence length="805" mass="91634">MKFLHLISLFFLSSYFGYAQDYSVSGKILDANDSAIEFASIIIFNDDQSEVLKGTSTDENGFFILNNLEPNTYVLKVSFIGYQGYEQKIVLNGSLDLKTITLEDDVESLDQVTITAKKPTLTREADRLIFNIENTALVEGSMLQVLKSTPGVLVLGDEITVKNSNPTVYINDRKVHLSSEDLNQLLEGSSANSIKSIEVITNPSARYDAESGVVLNIVMSKNLITGYRGSVNTNFTQGVFPRYDIGTSHFFKNKDISFNVNYNYSKDKINRGGDDTINFLNNSNTVDESWRSVTNRNTWSETHNFNANFDYFINDNNIVSLSSNTVYIPYFKYSINNNTTITDVNNDFLSRFTADNLSRDNKYNVGFDLNFRHNLTKGALVFNGHFTTYNYERNQGVLSNFFDGNNDFQNTSAFNTNANQDTQIFAAQIDYNLPINDSSEFEAGVKTSSIETESDIFQFDVDLNTGIETIDNLNSDVFDYDERIYAAYANYALNTEKWSINAGLRAEQTNIEGISLSTSQINTQDYLELFPNASVQYNISDSYNVYANYKRSIVRPGYADLNPFRFFLNENYAVVGNPNLVPTFLDHYVVGTSLFDELIFIEAYYQNYDGAISEIPRQNNVTNIIEFQSVNFDKTVEFGFDFGISFDATDRWYIYAVTSFYNIEEQTDFGNGFVTQDQWSNYSELYTSLSLLKDQSLNIGLSLTWSGKNIQGFQLIEDRLISELAISKTILKKKGIISLSVSDLFNMHDFDSGTQYQNQFNRQFVDVDDRYVRLGFRYKFGNTRLESNERTITTDERNRLNKGGN</sequence>
<dbReference type="PANTHER" id="PTHR40980:SF4">
    <property type="entry name" value="TONB-DEPENDENT RECEPTOR-LIKE BETA-BARREL DOMAIN-CONTAINING PROTEIN"/>
    <property type="match status" value="1"/>
</dbReference>
<feature type="domain" description="Outer membrane protein beta-barrel" evidence="5">
    <location>
        <begin position="379"/>
        <end position="778"/>
    </location>
</feature>
<dbReference type="Gene3D" id="2.60.40.1120">
    <property type="entry name" value="Carboxypeptidase-like, regulatory domain"/>
    <property type="match status" value="1"/>
</dbReference>
<keyword evidence="4" id="KW-0732">Signal</keyword>
<keyword evidence="2" id="KW-0472">Membrane</keyword>
<evidence type="ECO:0000256" key="1">
    <source>
        <dbReference type="ARBA" id="ARBA00004442"/>
    </source>
</evidence>
<comment type="subcellular location">
    <subcellularLocation>
        <location evidence="1">Cell outer membrane</location>
    </subcellularLocation>
</comment>
<protein>
    <submittedName>
        <fullName evidence="6">TonB-dependent receptor domain-containing protein</fullName>
    </submittedName>
</protein>
<comment type="caution">
    <text evidence="6">The sequence shown here is derived from an EMBL/GenBank/DDBJ whole genome shotgun (WGS) entry which is preliminary data.</text>
</comment>
<evidence type="ECO:0000313" key="7">
    <source>
        <dbReference type="Proteomes" id="UP001597548"/>
    </source>
</evidence>
<dbReference type="InterPro" id="IPR008969">
    <property type="entry name" value="CarboxyPept-like_regulatory"/>
</dbReference>
<keyword evidence="3" id="KW-0998">Cell outer membrane</keyword>
<dbReference type="RefSeq" id="WP_194506048.1">
    <property type="nucleotide sequence ID" value="NZ_JADILU010000001.1"/>
</dbReference>
<feature type="chain" id="PRO_5045419724" evidence="4">
    <location>
        <begin position="20"/>
        <end position="805"/>
    </location>
</feature>
<proteinExistence type="predicted"/>
<dbReference type="Pfam" id="PF13715">
    <property type="entry name" value="CarbopepD_reg_2"/>
    <property type="match status" value="1"/>
</dbReference>
<feature type="signal peptide" evidence="4">
    <location>
        <begin position="1"/>
        <end position="19"/>
    </location>
</feature>
<evidence type="ECO:0000313" key="6">
    <source>
        <dbReference type="EMBL" id="MFD2917111.1"/>
    </source>
</evidence>
<dbReference type="InterPro" id="IPR041700">
    <property type="entry name" value="OMP_b-brl_3"/>
</dbReference>
<reference evidence="7" key="1">
    <citation type="journal article" date="2019" name="Int. J. Syst. Evol. Microbiol.">
        <title>The Global Catalogue of Microorganisms (GCM) 10K type strain sequencing project: providing services to taxonomists for standard genome sequencing and annotation.</title>
        <authorList>
            <consortium name="The Broad Institute Genomics Platform"/>
            <consortium name="The Broad Institute Genome Sequencing Center for Infectious Disease"/>
            <person name="Wu L."/>
            <person name="Ma J."/>
        </authorList>
    </citation>
    <scope>NUCLEOTIDE SEQUENCE [LARGE SCALE GENOMIC DNA]</scope>
    <source>
        <strain evidence="7">KCTC 32514</strain>
    </source>
</reference>
<evidence type="ECO:0000256" key="3">
    <source>
        <dbReference type="ARBA" id="ARBA00023237"/>
    </source>
</evidence>
<dbReference type="Proteomes" id="UP001597548">
    <property type="component" value="Unassembled WGS sequence"/>
</dbReference>
<accession>A0ABW5ZX58</accession>
<dbReference type="InterPro" id="IPR036942">
    <property type="entry name" value="Beta-barrel_TonB_sf"/>
</dbReference>
<name>A0ABW5ZX58_9FLAO</name>
<evidence type="ECO:0000256" key="2">
    <source>
        <dbReference type="ARBA" id="ARBA00023136"/>
    </source>
</evidence>
<evidence type="ECO:0000256" key="4">
    <source>
        <dbReference type="SAM" id="SignalP"/>
    </source>
</evidence>